<dbReference type="Proteomes" id="UP000243494">
    <property type="component" value="Unassembled WGS sequence"/>
</dbReference>
<keyword evidence="3" id="KW-1185">Reference proteome</keyword>
<dbReference type="Pfam" id="PF00669">
    <property type="entry name" value="Flagellin_N"/>
    <property type="match status" value="1"/>
</dbReference>
<name>A0A371IVL0_9FIRM</name>
<sequence length="309" mass="33999">MRITNSAMTKNYLFDLQNNLQKMDNINTKLNTGKMVNRVSDDPHKAVKILSLNSEIKNVEKYNYNIDETVGWMNNTDAALNELGTTVSDIKALITKAGNGAYGPDELKALSTEMNEKMKELGEVLNTTHGGKFIFGGDVTDEKPAKVVQNPDGTVSLTLNNSSSGNLNASISDGIVLDYNVSAVELVGSDEKSLKNLNSISEIFNKMGKGTETDEDKNKLMGDLMKGVDTFFNHALNNRTEMGARVNTAECVKNSNEENILNMKSILSLDQDVDYSKTYIEWKSAELIYTASVQVGAKLSVPTILDYLR</sequence>
<keyword evidence="2" id="KW-0282">Flagellum</keyword>
<protein>
    <submittedName>
        <fullName evidence="2">Flagellar hook-associated protein 3</fullName>
    </submittedName>
</protein>
<evidence type="ECO:0000313" key="3">
    <source>
        <dbReference type="Proteomes" id="UP000243494"/>
    </source>
</evidence>
<proteinExistence type="predicted"/>
<evidence type="ECO:0000313" key="2">
    <source>
        <dbReference type="EMBL" id="RDY24501.1"/>
    </source>
</evidence>
<reference evidence="2 3" key="1">
    <citation type="journal article" date="2017" name="Genome Announc.">
        <title>Draft Genome Sequence of Romboutsia maritimum sp. nov. Strain CCRI-22766(T), Isolated from Coastal Estuarine Mud.</title>
        <authorList>
            <person name="Maheux A.F."/>
            <person name="Boudreau D.K."/>
            <person name="Berube E."/>
            <person name="Boissinot M."/>
            <person name="Raymond F."/>
            <person name="Brodeur S."/>
            <person name="Corbeil J."/>
            <person name="Brightwell G."/>
            <person name="Broda D."/>
            <person name="Omar R.F."/>
            <person name="Bergeron M.G."/>
        </authorList>
    </citation>
    <scope>NUCLEOTIDE SEQUENCE [LARGE SCALE GENOMIC DNA]</scope>
    <source>
        <strain evidence="2 3">CCRI-22766</strain>
    </source>
</reference>
<keyword evidence="2" id="KW-0969">Cilium</keyword>
<dbReference type="Gene3D" id="1.20.1330.10">
    <property type="entry name" value="f41 fragment of flagellin, N-terminal domain"/>
    <property type="match status" value="1"/>
</dbReference>
<feature type="domain" description="Flagellin N-terminal" evidence="1">
    <location>
        <begin position="5"/>
        <end position="137"/>
    </location>
</feature>
<dbReference type="PANTHER" id="PTHR42792:SF1">
    <property type="entry name" value="FLAGELLAR HOOK-ASSOCIATED PROTEIN 3"/>
    <property type="match status" value="1"/>
</dbReference>
<dbReference type="AlphaFoldDB" id="A0A371IVL0"/>
<dbReference type="InterPro" id="IPR001492">
    <property type="entry name" value="Flagellin"/>
</dbReference>
<dbReference type="GO" id="GO:0009424">
    <property type="term" value="C:bacterial-type flagellum hook"/>
    <property type="evidence" value="ECO:0007669"/>
    <property type="project" value="InterPro"/>
</dbReference>
<dbReference type="NCBIfam" id="TIGR02550">
    <property type="entry name" value="flagell_flgL"/>
    <property type="match status" value="1"/>
</dbReference>
<dbReference type="SUPFAM" id="SSF64518">
    <property type="entry name" value="Phase 1 flagellin"/>
    <property type="match status" value="1"/>
</dbReference>
<dbReference type="RefSeq" id="WP_095405887.1">
    <property type="nucleotide sequence ID" value="NZ_NOJZ02000002.1"/>
</dbReference>
<comment type="caution">
    <text evidence="2">The sequence shown here is derived from an EMBL/GenBank/DDBJ whole genome shotgun (WGS) entry which is preliminary data.</text>
</comment>
<dbReference type="InterPro" id="IPR001029">
    <property type="entry name" value="Flagellin_N"/>
</dbReference>
<dbReference type="GO" id="GO:0071973">
    <property type="term" value="P:bacterial-type flagellum-dependent cell motility"/>
    <property type="evidence" value="ECO:0007669"/>
    <property type="project" value="InterPro"/>
</dbReference>
<dbReference type="PANTHER" id="PTHR42792">
    <property type="entry name" value="FLAGELLIN"/>
    <property type="match status" value="1"/>
</dbReference>
<accession>A0A371IVL0</accession>
<dbReference type="EMBL" id="NOJZ02000002">
    <property type="protein sequence ID" value="RDY24501.1"/>
    <property type="molecule type" value="Genomic_DNA"/>
</dbReference>
<organism evidence="2 3">
    <name type="scientific">Romboutsia maritimum</name>
    <dbReference type="NCBI Taxonomy" id="2020948"/>
    <lineage>
        <taxon>Bacteria</taxon>
        <taxon>Bacillati</taxon>
        <taxon>Bacillota</taxon>
        <taxon>Clostridia</taxon>
        <taxon>Peptostreptococcales</taxon>
        <taxon>Peptostreptococcaceae</taxon>
        <taxon>Romboutsia</taxon>
    </lineage>
</organism>
<keyword evidence="2" id="KW-0966">Cell projection</keyword>
<dbReference type="InterPro" id="IPR013384">
    <property type="entry name" value="Flagell_FlgL"/>
</dbReference>
<dbReference type="OrthoDB" id="9758307at2"/>
<gene>
    <name evidence="2" type="primary">flgL</name>
    <name evidence="2" type="ORF">CHF27_002355</name>
</gene>
<dbReference type="GO" id="GO:0005198">
    <property type="term" value="F:structural molecule activity"/>
    <property type="evidence" value="ECO:0007669"/>
    <property type="project" value="InterPro"/>
</dbReference>
<evidence type="ECO:0000259" key="1">
    <source>
        <dbReference type="Pfam" id="PF00669"/>
    </source>
</evidence>